<dbReference type="AlphaFoldDB" id="A0A1G4WEW9"/>
<protein>
    <recommendedName>
        <fullName evidence="3">DUF4193 domain-containing protein</fullName>
    </recommendedName>
</protein>
<dbReference type="RefSeq" id="WP_170847273.1">
    <property type="nucleotide sequence ID" value="NZ_FMUB01000006.1"/>
</dbReference>
<dbReference type="Proteomes" id="UP000199707">
    <property type="component" value="Unassembled WGS sequence"/>
</dbReference>
<proteinExistence type="predicted"/>
<dbReference type="STRING" id="1502745.SAMN02799620_03045"/>
<gene>
    <name evidence="1" type="ORF">SAMN02799620_03045</name>
</gene>
<evidence type="ECO:0000313" key="2">
    <source>
        <dbReference type="Proteomes" id="UP000199707"/>
    </source>
</evidence>
<dbReference type="EMBL" id="FMUB01000006">
    <property type="protein sequence ID" value="SCX21638.1"/>
    <property type="molecule type" value="Genomic_DNA"/>
</dbReference>
<name>A0A1G4WEW9_9MYCO</name>
<evidence type="ECO:0008006" key="3">
    <source>
        <dbReference type="Google" id="ProtNLM"/>
    </source>
</evidence>
<reference evidence="2" key="1">
    <citation type="submission" date="2016-10" db="EMBL/GenBank/DDBJ databases">
        <authorList>
            <person name="Varghese N."/>
            <person name="Submissions S."/>
        </authorList>
    </citation>
    <scope>NUCLEOTIDE SEQUENCE [LARGE SCALE GENOMIC DNA]</scope>
    <source>
        <strain evidence="2">UNC267MFSha1.1M11</strain>
    </source>
</reference>
<organism evidence="1 2">
    <name type="scientific">Mycolicibacterium fluoranthenivorans</name>
    <dbReference type="NCBI Taxonomy" id="258505"/>
    <lineage>
        <taxon>Bacteria</taxon>
        <taxon>Bacillati</taxon>
        <taxon>Actinomycetota</taxon>
        <taxon>Actinomycetes</taxon>
        <taxon>Mycobacteriales</taxon>
        <taxon>Mycobacteriaceae</taxon>
        <taxon>Mycolicibacterium</taxon>
    </lineage>
</organism>
<evidence type="ECO:0000313" key="1">
    <source>
        <dbReference type="EMBL" id="SCX21638.1"/>
    </source>
</evidence>
<accession>A0A1G4WEW9</accession>
<sequence length="55" mass="6149">MTIDYDTSHRIDPGAGAGLAVPPQQFDEFVCTRCVLVHHRHNMADEDARVCFDCS</sequence>
<dbReference type="InterPro" id="IPR025242">
    <property type="entry name" value="DUF4193"/>
</dbReference>
<dbReference type="Pfam" id="PF13834">
    <property type="entry name" value="DUF4193"/>
    <property type="match status" value="1"/>
</dbReference>